<evidence type="ECO:0000313" key="1">
    <source>
        <dbReference type="EMBL" id="GBH22214.1"/>
    </source>
</evidence>
<comment type="caution">
    <text evidence="1">The sequence shown here is derived from an EMBL/GenBank/DDBJ whole genome shotgun (WGS) entry which is preliminary data.</text>
</comment>
<dbReference type="EMBL" id="BDQA01000776">
    <property type="protein sequence ID" value="GBH22214.1"/>
    <property type="molecule type" value="Genomic_RNA"/>
</dbReference>
<accession>A0A2V0RAU0</accession>
<name>A0A2V0RAU0_9ZZZZ</name>
<proteinExistence type="predicted"/>
<protein>
    <submittedName>
        <fullName evidence="1">Uncharacterized protein</fullName>
    </submittedName>
</protein>
<dbReference type="AlphaFoldDB" id="A0A2V0RAU0"/>
<reference evidence="1" key="1">
    <citation type="submission" date="2017-04" db="EMBL/GenBank/DDBJ databases">
        <title>Unveiling RNA virosphere associated with marine microorganisms.</title>
        <authorList>
            <person name="Urayama S."/>
            <person name="Takaki Y."/>
            <person name="Nishi S."/>
            <person name="Yoshida Y."/>
            <person name="Deguchi S."/>
            <person name="Takai K."/>
            <person name="Nunoura T."/>
        </authorList>
    </citation>
    <scope>NUCLEOTIDE SEQUENCE</scope>
</reference>
<organism evidence="1">
    <name type="scientific">viral metagenome</name>
    <dbReference type="NCBI Taxonomy" id="1070528"/>
    <lineage>
        <taxon>unclassified sequences</taxon>
        <taxon>metagenomes</taxon>
        <taxon>organismal metagenomes</taxon>
    </lineage>
</organism>
<sequence>MRALGRDLCPVCFKRGRKAKLVALPEGINVPISVGSGDKSRTGWIGSGDLPSELSIRCCTECRWHTGAPADHAEWSREVQKRDLPYGKMVMALKRYVWEMTGSPYFQHLTPSFWNGPDYVASQRRRITSVRDDIMLSAASRLAKAELDRVILTAMQPVVQPSAPRDVKRKLRALMSVARHVDPAKVYRVNEDLEAEHAVWKESHWIYMRALDDATWDKWNAICEQDGFIDSDAVYNMLRRIRKQWALTDPKDIAISRDNMKLDLLLFMSRIFSADEYKSVSIDMLKQHHHSQVWRAYREGALEQFDIADIKAIKAAMTSARRGNKNKVQAVKPLIPPVVMLEWEAAAQSKLDKVAIWDAEMDKLMRRFRDGKKFVMNSMPQAVLEYLSMLDDPISGVARTFLHAENFQQFRTHDPEWIGGPVMALLSDWEAIREALLWQRHKSGQLTGLEAEIHDCLGYYARLAARAA</sequence>